<evidence type="ECO:0000256" key="1">
    <source>
        <dbReference type="ARBA" id="ARBA00005384"/>
    </source>
</evidence>
<dbReference type="GO" id="GO:0008483">
    <property type="term" value="F:transaminase activity"/>
    <property type="evidence" value="ECO:0007669"/>
    <property type="project" value="UniProtKB-KW"/>
</dbReference>
<feature type="domain" description="HTH gntR-type" evidence="6">
    <location>
        <begin position="8"/>
        <end position="76"/>
    </location>
</feature>
<dbReference type="Pfam" id="PF00155">
    <property type="entry name" value="Aminotran_1_2"/>
    <property type="match status" value="1"/>
</dbReference>
<reference evidence="7 8" key="1">
    <citation type="submission" date="2021-01" db="EMBL/GenBank/DDBJ databases">
        <title>Genome seq and assembly of Devosia sp. G19.</title>
        <authorList>
            <person name="Chhetri G."/>
        </authorList>
    </citation>
    <scope>NUCLEOTIDE SEQUENCE [LARGE SCALE GENOMIC DNA]</scope>
    <source>
        <strain evidence="7 8">G19</strain>
    </source>
</reference>
<dbReference type="SUPFAM" id="SSF53383">
    <property type="entry name" value="PLP-dependent transferases"/>
    <property type="match status" value="1"/>
</dbReference>
<proteinExistence type="inferred from homology"/>
<dbReference type="InterPro" id="IPR004839">
    <property type="entry name" value="Aminotransferase_I/II_large"/>
</dbReference>
<evidence type="ECO:0000313" key="8">
    <source>
        <dbReference type="Proteomes" id="UP000595460"/>
    </source>
</evidence>
<comment type="similarity">
    <text evidence="1">In the C-terminal section; belongs to the class-I pyridoxal-phosphate-dependent aminotransferase family.</text>
</comment>
<keyword evidence="2" id="KW-0663">Pyridoxal phosphate</keyword>
<dbReference type="PANTHER" id="PTHR46577">
    <property type="entry name" value="HTH-TYPE TRANSCRIPTIONAL REGULATORY PROTEIN GABR"/>
    <property type="match status" value="1"/>
</dbReference>
<keyword evidence="4" id="KW-0238">DNA-binding</keyword>
<dbReference type="InterPro" id="IPR015422">
    <property type="entry name" value="PyrdxlP-dep_Trfase_small"/>
</dbReference>
<protein>
    <submittedName>
        <fullName evidence="7">PLP-dependent aminotransferase family protein</fullName>
    </submittedName>
</protein>
<evidence type="ECO:0000256" key="4">
    <source>
        <dbReference type="ARBA" id="ARBA00023125"/>
    </source>
</evidence>
<dbReference type="PROSITE" id="PS50949">
    <property type="entry name" value="HTH_GNTR"/>
    <property type="match status" value="1"/>
</dbReference>
<dbReference type="Pfam" id="PF00392">
    <property type="entry name" value="GntR"/>
    <property type="match status" value="1"/>
</dbReference>
<accession>A0ABX7C1A6</accession>
<dbReference type="RefSeq" id="WP_201661993.1">
    <property type="nucleotide sequence ID" value="NZ_CP068047.1"/>
</dbReference>
<dbReference type="InterPro" id="IPR051446">
    <property type="entry name" value="HTH_trans_reg/aminotransferase"/>
</dbReference>
<dbReference type="CDD" id="cd00609">
    <property type="entry name" value="AAT_like"/>
    <property type="match status" value="1"/>
</dbReference>
<dbReference type="InterPro" id="IPR000524">
    <property type="entry name" value="Tscrpt_reg_HTH_GntR"/>
</dbReference>
<organism evidence="7 8">
    <name type="scientific">Devosia oryziradicis</name>
    <dbReference type="NCBI Taxonomy" id="2801335"/>
    <lineage>
        <taxon>Bacteria</taxon>
        <taxon>Pseudomonadati</taxon>
        <taxon>Pseudomonadota</taxon>
        <taxon>Alphaproteobacteria</taxon>
        <taxon>Hyphomicrobiales</taxon>
        <taxon>Devosiaceae</taxon>
        <taxon>Devosia</taxon>
    </lineage>
</organism>
<dbReference type="Gene3D" id="1.10.10.10">
    <property type="entry name" value="Winged helix-like DNA-binding domain superfamily/Winged helix DNA-binding domain"/>
    <property type="match status" value="1"/>
</dbReference>
<dbReference type="Gene3D" id="3.40.640.10">
    <property type="entry name" value="Type I PLP-dependent aspartate aminotransferase-like (Major domain)"/>
    <property type="match status" value="1"/>
</dbReference>
<evidence type="ECO:0000313" key="7">
    <source>
        <dbReference type="EMBL" id="QQR37543.1"/>
    </source>
</evidence>
<keyword evidence="3" id="KW-0805">Transcription regulation</keyword>
<dbReference type="PANTHER" id="PTHR46577:SF1">
    <property type="entry name" value="HTH-TYPE TRANSCRIPTIONAL REGULATORY PROTEIN GABR"/>
    <property type="match status" value="1"/>
</dbReference>
<dbReference type="Proteomes" id="UP000595460">
    <property type="component" value="Chromosome"/>
</dbReference>
<keyword evidence="7" id="KW-0808">Transferase</keyword>
<evidence type="ECO:0000259" key="6">
    <source>
        <dbReference type="PROSITE" id="PS50949"/>
    </source>
</evidence>
<gene>
    <name evidence="7" type="ORF">JI749_08015</name>
</gene>
<evidence type="ECO:0000256" key="5">
    <source>
        <dbReference type="ARBA" id="ARBA00023163"/>
    </source>
</evidence>
<keyword evidence="5" id="KW-0804">Transcription</keyword>
<dbReference type="SUPFAM" id="SSF46785">
    <property type="entry name" value="Winged helix' DNA-binding domain"/>
    <property type="match status" value="1"/>
</dbReference>
<dbReference type="InterPro" id="IPR015424">
    <property type="entry name" value="PyrdxlP-dep_Trfase"/>
</dbReference>
<dbReference type="InterPro" id="IPR036388">
    <property type="entry name" value="WH-like_DNA-bd_sf"/>
</dbReference>
<dbReference type="EMBL" id="CP068047">
    <property type="protein sequence ID" value="QQR37543.1"/>
    <property type="molecule type" value="Genomic_DNA"/>
</dbReference>
<keyword evidence="7" id="KW-0032">Aminotransferase</keyword>
<dbReference type="SMART" id="SM00345">
    <property type="entry name" value="HTH_GNTR"/>
    <property type="match status" value="1"/>
</dbReference>
<evidence type="ECO:0000256" key="2">
    <source>
        <dbReference type="ARBA" id="ARBA00022898"/>
    </source>
</evidence>
<keyword evidence="8" id="KW-1185">Reference proteome</keyword>
<dbReference type="Gene3D" id="3.90.1150.10">
    <property type="entry name" value="Aspartate Aminotransferase, domain 1"/>
    <property type="match status" value="1"/>
</dbReference>
<sequence>MSLPDNGQPVHERLAGAVEAAIAEGRYRPGERLPTHRQLAQQFSVSIGSVTRAIDSLSARGVVRGEIGRGTFVLGREEAAAEPGGVIDLTINAPPPILSAQRMAEATALASRHALALAHGGYGDLSGTPRQRTTVAAWLTAMRTPLEADDILLCNGAQQALHLAFATLRETSAVVLTESATFPGALAAAANLGMTMSPVGHDGEGMLPEALDMALVSTGARIIYTTPVCQNPLGFETGPERRRAIARIAQRHGAVIVEDDIYGIYATKGKLTYRELLPGQVIYVTSLSKSLTPLVRLGVIAPPPALHAAVRKRLRAESWGLPPYVAELATAMLEIGMGDEAAVTLRGEALARLDIARNRLGLHAVPMPHGAPHLWLDMSPVKAEQFARRASEAGVRITPPAAAQVGDAPVAGVRLCIMAPQSRVVLERALTILAGILGSDEDVVV</sequence>
<dbReference type="InterPro" id="IPR036390">
    <property type="entry name" value="WH_DNA-bd_sf"/>
</dbReference>
<name>A0ABX7C1A6_9HYPH</name>
<dbReference type="InterPro" id="IPR015421">
    <property type="entry name" value="PyrdxlP-dep_Trfase_major"/>
</dbReference>
<dbReference type="CDD" id="cd07377">
    <property type="entry name" value="WHTH_GntR"/>
    <property type="match status" value="1"/>
</dbReference>
<evidence type="ECO:0000256" key="3">
    <source>
        <dbReference type="ARBA" id="ARBA00023015"/>
    </source>
</evidence>